<dbReference type="FunFam" id="1.10.8.640:FF:000001">
    <property type="entry name" value="Cytochrome c-type biogenesis protein"/>
    <property type="match status" value="1"/>
</dbReference>
<keyword evidence="7" id="KW-0812">Transmembrane</keyword>
<dbReference type="STRING" id="1658765.Msub_11112"/>
<dbReference type="EMBL" id="LFBU01000001">
    <property type="protein sequence ID" value="KMQ74917.1"/>
    <property type="molecule type" value="Genomic_DNA"/>
</dbReference>
<evidence type="ECO:0000256" key="7">
    <source>
        <dbReference type="RuleBase" id="RU364112"/>
    </source>
</evidence>
<keyword evidence="7" id="KW-0472">Membrane</keyword>
<proteinExistence type="inferred from homology"/>
<keyword evidence="3 7" id="KW-0479">Metal-binding</keyword>
<keyword evidence="6 7" id="KW-0408">Iron</keyword>
<evidence type="ECO:0000256" key="8">
    <source>
        <dbReference type="SAM" id="MobiDB-lite"/>
    </source>
</evidence>
<evidence type="ECO:0000256" key="3">
    <source>
        <dbReference type="ARBA" id="ARBA00022723"/>
    </source>
</evidence>
<accession>A0A0J7J9P2</accession>
<organism evidence="10 11">
    <name type="scientific">Marinobacter subterrani</name>
    <dbReference type="NCBI Taxonomy" id="1658765"/>
    <lineage>
        <taxon>Bacteria</taxon>
        <taxon>Pseudomonadati</taxon>
        <taxon>Pseudomonadota</taxon>
        <taxon>Gammaproteobacteria</taxon>
        <taxon>Pseudomonadales</taxon>
        <taxon>Marinobacteraceae</taxon>
        <taxon>Marinobacter</taxon>
    </lineage>
</organism>
<dbReference type="PANTHER" id="PTHR47870:SF1">
    <property type="entry name" value="CYTOCHROME C-TYPE BIOGENESIS PROTEIN CCMH"/>
    <property type="match status" value="1"/>
</dbReference>
<keyword evidence="7" id="KW-1133">Transmembrane helix</keyword>
<keyword evidence="4 7" id="KW-0732">Signal</keyword>
<dbReference type="PANTHER" id="PTHR47870">
    <property type="entry name" value="CYTOCHROME C-TYPE BIOGENESIS PROTEIN CCMH"/>
    <property type="match status" value="1"/>
</dbReference>
<dbReference type="InterPro" id="IPR005616">
    <property type="entry name" value="CcmH/CycL/Ccl2/NrfF_N"/>
</dbReference>
<dbReference type="InterPro" id="IPR038297">
    <property type="entry name" value="CcmH/CycL/NrfF/Ccl2_sf"/>
</dbReference>
<evidence type="ECO:0000256" key="1">
    <source>
        <dbReference type="ARBA" id="ARBA00010342"/>
    </source>
</evidence>
<dbReference type="PATRIC" id="fig|1658765.3.peg.1102"/>
<name>A0A0J7J9P2_9GAMM</name>
<reference evidence="10 11" key="1">
    <citation type="submission" date="2015-06" db="EMBL/GenBank/DDBJ databases">
        <title>Marinobacter subterrani, a genetically tractable neutrophilic iron-oxidizing strain isolated from the Soudan Iron Mine.</title>
        <authorList>
            <person name="Bonis B.M."/>
            <person name="Gralnick J.A."/>
        </authorList>
    </citation>
    <scope>NUCLEOTIDE SEQUENCE [LARGE SCALE GENOMIC DNA]</scope>
    <source>
        <strain evidence="10 11">JG233</strain>
    </source>
</reference>
<gene>
    <name evidence="10" type="ORF">Msub_11112</name>
</gene>
<dbReference type="GO" id="GO:0046872">
    <property type="term" value="F:metal ion binding"/>
    <property type="evidence" value="ECO:0007669"/>
    <property type="project" value="UniProtKB-KW"/>
</dbReference>
<comment type="function">
    <text evidence="7">Possible subunit of a heme lyase.</text>
</comment>
<evidence type="ECO:0000259" key="9">
    <source>
        <dbReference type="Pfam" id="PF03918"/>
    </source>
</evidence>
<feature type="domain" description="CcmH/CycL/Ccl2/NrfF N-terminal" evidence="9">
    <location>
        <begin position="8"/>
        <end position="150"/>
    </location>
</feature>
<comment type="similarity">
    <text evidence="1 7">Belongs to the CcmH/CycL/Ccl2/NrfF family.</text>
</comment>
<feature type="signal peptide" evidence="7">
    <location>
        <begin position="1"/>
        <end position="19"/>
    </location>
</feature>
<feature type="transmembrane region" description="Helical" evidence="7">
    <location>
        <begin position="104"/>
        <end position="125"/>
    </location>
</feature>
<dbReference type="GO" id="GO:0017004">
    <property type="term" value="P:cytochrome complex assembly"/>
    <property type="evidence" value="ECO:0007669"/>
    <property type="project" value="UniProtKB-KW"/>
</dbReference>
<evidence type="ECO:0000313" key="11">
    <source>
        <dbReference type="Proteomes" id="UP000036102"/>
    </source>
</evidence>
<evidence type="ECO:0000256" key="4">
    <source>
        <dbReference type="ARBA" id="ARBA00022729"/>
    </source>
</evidence>
<dbReference type="CDD" id="cd16378">
    <property type="entry name" value="CcmH_N"/>
    <property type="match status" value="1"/>
</dbReference>
<dbReference type="OrthoDB" id="9804975at2"/>
<evidence type="ECO:0000256" key="6">
    <source>
        <dbReference type="ARBA" id="ARBA00023004"/>
    </source>
</evidence>
<evidence type="ECO:0000256" key="2">
    <source>
        <dbReference type="ARBA" id="ARBA00022617"/>
    </source>
</evidence>
<dbReference type="GO" id="GO:0005886">
    <property type="term" value="C:plasma membrane"/>
    <property type="evidence" value="ECO:0007669"/>
    <property type="project" value="TreeGrafter"/>
</dbReference>
<evidence type="ECO:0000313" key="10">
    <source>
        <dbReference type="EMBL" id="KMQ74917.1"/>
    </source>
</evidence>
<feature type="chain" id="PRO_5011022824" description="Cytochrome c-type biogenesis protein" evidence="7">
    <location>
        <begin position="20"/>
        <end position="159"/>
    </location>
</feature>
<dbReference type="Gene3D" id="1.10.8.640">
    <property type="entry name" value="Cytochrome C biogenesis protein"/>
    <property type="match status" value="1"/>
</dbReference>
<comment type="caution">
    <text evidence="10">The sequence shown here is derived from an EMBL/GenBank/DDBJ whole genome shotgun (WGS) entry which is preliminary data.</text>
</comment>
<evidence type="ECO:0000256" key="5">
    <source>
        <dbReference type="ARBA" id="ARBA00022748"/>
    </source>
</evidence>
<dbReference type="InterPro" id="IPR051263">
    <property type="entry name" value="C-type_cytochrome_biogenesis"/>
</dbReference>
<protein>
    <recommendedName>
        <fullName evidence="7">Cytochrome c-type biogenesis protein</fullName>
    </recommendedName>
</protein>
<dbReference type="Pfam" id="PF03918">
    <property type="entry name" value="CcmH"/>
    <property type="match status" value="1"/>
</dbReference>
<dbReference type="AlphaFoldDB" id="A0A0J7J9P2"/>
<keyword evidence="5" id="KW-0201">Cytochrome c-type biogenesis</keyword>
<feature type="region of interest" description="Disordered" evidence="8">
    <location>
        <begin position="132"/>
        <end position="159"/>
    </location>
</feature>
<keyword evidence="11" id="KW-1185">Reference proteome</keyword>
<dbReference type="RefSeq" id="WP_048495077.1">
    <property type="nucleotide sequence ID" value="NZ_LFBU01000001.1"/>
</dbReference>
<dbReference type="Proteomes" id="UP000036102">
    <property type="component" value="Unassembled WGS sequence"/>
</dbReference>
<keyword evidence="2 7" id="KW-0349">Heme</keyword>
<sequence>MIRIVCFALAVLISAPAMAEVADVYDFDTMAQQQRYQNLTAELRCPKCQNQNIADSNSPIAADMREEVYRMMKDGASDEAIVESLVARFGEFVRYKPEFESRTILLWATPAIAVLVGLLVVVGVVRRSRRAGTDAPALSEEEKARADRMLAGQHQDTPS</sequence>